<dbReference type="Gene3D" id="3.10.250.10">
    <property type="entry name" value="SRCR-like domain"/>
    <property type="match status" value="1"/>
</dbReference>
<dbReference type="InterPro" id="IPR001190">
    <property type="entry name" value="SRCR"/>
</dbReference>
<gene>
    <name evidence="4" type="ORF">DPMN_127880</name>
</gene>
<organism evidence="4 5">
    <name type="scientific">Dreissena polymorpha</name>
    <name type="common">Zebra mussel</name>
    <name type="synonym">Mytilus polymorpha</name>
    <dbReference type="NCBI Taxonomy" id="45954"/>
    <lineage>
        <taxon>Eukaryota</taxon>
        <taxon>Metazoa</taxon>
        <taxon>Spiralia</taxon>
        <taxon>Lophotrochozoa</taxon>
        <taxon>Mollusca</taxon>
        <taxon>Bivalvia</taxon>
        <taxon>Autobranchia</taxon>
        <taxon>Heteroconchia</taxon>
        <taxon>Euheterodonta</taxon>
        <taxon>Imparidentia</taxon>
        <taxon>Neoheterodontei</taxon>
        <taxon>Myida</taxon>
        <taxon>Dreissenoidea</taxon>
        <taxon>Dreissenidae</taxon>
        <taxon>Dreissena</taxon>
    </lineage>
</organism>
<evidence type="ECO:0000313" key="4">
    <source>
        <dbReference type="EMBL" id="KAH3825991.1"/>
    </source>
</evidence>
<dbReference type="Pfam" id="PF00530">
    <property type="entry name" value="SRCR"/>
    <property type="match status" value="1"/>
</dbReference>
<feature type="disulfide bond" evidence="2">
    <location>
        <begin position="76"/>
        <end position="86"/>
    </location>
</feature>
<keyword evidence="5" id="KW-1185">Reference proteome</keyword>
<sequence length="92" mass="10576">MNRLTKSNEEDETELPRQSGSLEIYHKNNWLPVCFKNWGRIEMDVVCKQFGFRAGATSSEKDETLMDSYSMTNLTCTISENRLDVCAFDALN</sequence>
<keyword evidence="1 2" id="KW-1015">Disulfide bond</keyword>
<evidence type="ECO:0000259" key="3">
    <source>
        <dbReference type="PROSITE" id="PS50287"/>
    </source>
</evidence>
<accession>A0A9D4GYE1</accession>
<dbReference type="SUPFAM" id="SSF56487">
    <property type="entry name" value="SRCR-like"/>
    <property type="match status" value="1"/>
</dbReference>
<dbReference type="GO" id="GO:0016020">
    <property type="term" value="C:membrane"/>
    <property type="evidence" value="ECO:0007669"/>
    <property type="project" value="InterPro"/>
</dbReference>
<comment type="caution">
    <text evidence="2">Lacks conserved residue(s) required for the propagation of feature annotation.</text>
</comment>
<reference evidence="4" key="2">
    <citation type="submission" date="2020-11" db="EMBL/GenBank/DDBJ databases">
        <authorList>
            <person name="McCartney M.A."/>
            <person name="Auch B."/>
            <person name="Kono T."/>
            <person name="Mallez S."/>
            <person name="Becker A."/>
            <person name="Gohl D.M."/>
            <person name="Silverstein K.A.T."/>
            <person name="Koren S."/>
            <person name="Bechman K.B."/>
            <person name="Herman A."/>
            <person name="Abrahante J.E."/>
            <person name="Garbe J."/>
        </authorList>
    </citation>
    <scope>NUCLEOTIDE SEQUENCE</scope>
    <source>
        <strain evidence="4">Duluth1</strain>
        <tissue evidence="4">Whole animal</tissue>
    </source>
</reference>
<dbReference type="InterPro" id="IPR036772">
    <property type="entry name" value="SRCR-like_dom_sf"/>
</dbReference>
<dbReference type="PROSITE" id="PS50287">
    <property type="entry name" value="SRCR_2"/>
    <property type="match status" value="1"/>
</dbReference>
<dbReference type="AlphaFoldDB" id="A0A9D4GYE1"/>
<protein>
    <recommendedName>
        <fullName evidence="3">SRCR domain-containing protein</fullName>
    </recommendedName>
</protein>
<dbReference type="Proteomes" id="UP000828390">
    <property type="component" value="Unassembled WGS sequence"/>
</dbReference>
<evidence type="ECO:0000256" key="2">
    <source>
        <dbReference type="PROSITE-ProRule" id="PRU00196"/>
    </source>
</evidence>
<reference evidence="4" key="1">
    <citation type="journal article" date="2019" name="bioRxiv">
        <title>The Genome of the Zebra Mussel, Dreissena polymorpha: A Resource for Invasive Species Research.</title>
        <authorList>
            <person name="McCartney M.A."/>
            <person name="Auch B."/>
            <person name="Kono T."/>
            <person name="Mallez S."/>
            <person name="Zhang Y."/>
            <person name="Obille A."/>
            <person name="Becker A."/>
            <person name="Abrahante J.E."/>
            <person name="Garbe J."/>
            <person name="Badalamenti J.P."/>
            <person name="Herman A."/>
            <person name="Mangelson H."/>
            <person name="Liachko I."/>
            <person name="Sullivan S."/>
            <person name="Sone E.D."/>
            <person name="Koren S."/>
            <person name="Silverstein K.A.T."/>
            <person name="Beckman K.B."/>
            <person name="Gohl D.M."/>
        </authorList>
    </citation>
    <scope>NUCLEOTIDE SEQUENCE</scope>
    <source>
        <strain evidence="4">Duluth1</strain>
        <tissue evidence="4">Whole animal</tissue>
    </source>
</reference>
<dbReference type="EMBL" id="JAIWYP010000005">
    <property type="protein sequence ID" value="KAH3825991.1"/>
    <property type="molecule type" value="Genomic_DNA"/>
</dbReference>
<name>A0A9D4GYE1_DREPO</name>
<comment type="caution">
    <text evidence="4">The sequence shown here is derived from an EMBL/GenBank/DDBJ whole genome shotgun (WGS) entry which is preliminary data.</text>
</comment>
<dbReference type="SMART" id="SM00202">
    <property type="entry name" value="SR"/>
    <property type="match status" value="1"/>
</dbReference>
<proteinExistence type="predicted"/>
<evidence type="ECO:0000313" key="5">
    <source>
        <dbReference type="Proteomes" id="UP000828390"/>
    </source>
</evidence>
<feature type="domain" description="SRCR" evidence="3">
    <location>
        <begin position="2"/>
        <end position="92"/>
    </location>
</feature>
<evidence type="ECO:0000256" key="1">
    <source>
        <dbReference type="ARBA" id="ARBA00023157"/>
    </source>
</evidence>